<protein>
    <submittedName>
        <fullName evidence="2">Uncharacterized protein</fullName>
    </submittedName>
</protein>
<organism evidence="2 3">
    <name type="scientific">Dryococelus australis</name>
    <dbReference type="NCBI Taxonomy" id="614101"/>
    <lineage>
        <taxon>Eukaryota</taxon>
        <taxon>Metazoa</taxon>
        <taxon>Ecdysozoa</taxon>
        <taxon>Arthropoda</taxon>
        <taxon>Hexapoda</taxon>
        <taxon>Insecta</taxon>
        <taxon>Pterygota</taxon>
        <taxon>Neoptera</taxon>
        <taxon>Polyneoptera</taxon>
        <taxon>Phasmatodea</taxon>
        <taxon>Verophasmatodea</taxon>
        <taxon>Anareolatae</taxon>
        <taxon>Phasmatidae</taxon>
        <taxon>Eurycanthinae</taxon>
        <taxon>Dryococelus</taxon>
    </lineage>
</organism>
<keyword evidence="3" id="KW-1185">Reference proteome</keyword>
<evidence type="ECO:0000313" key="2">
    <source>
        <dbReference type="EMBL" id="KAJ8872380.1"/>
    </source>
</evidence>
<feature type="region of interest" description="Disordered" evidence="1">
    <location>
        <begin position="338"/>
        <end position="378"/>
    </location>
</feature>
<dbReference type="Proteomes" id="UP001159363">
    <property type="component" value="Chromosome 10"/>
</dbReference>
<reference evidence="2 3" key="1">
    <citation type="submission" date="2023-02" db="EMBL/GenBank/DDBJ databases">
        <title>LHISI_Scaffold_Assembly.</title>
        <authorList>
            <person name="Stuart O.P."/>
            <person name="Cleave R."/>
            <person name="Magrath M.J.L."/>
            <person name="Mikheyev A.S."/>
        </authorList>
    </citation>
    <scope>NUCLEOTIDE SEQUENCE [LARGE SCALE GENOMIC DNA]</scope>
    <source>
        <strain evidence="2">Daus_M_001</strain>
        <tissue evidence="2">Leg muscle</tissue>
    </source>
</reference>
<proteinExistence type="predicted"/>
<evidence type="ECO:0000256" key="1">
    <source>
        <dbReference type="SAM" id="MobiDB-lite"/>
    </source>
</evidence>
<accession>A0ABQ9GK36</accession>
<dbReference type="EMBL" id="JARBHB010000011">
    <property type="protein sequence ID" value="KAJ8872380.1"/>
    <property type="molecule type" value="Genomic_DNA"/>
</dbReference>
<comment type="caution">
    <text evidence="2">The sequence shown here is derived from an EMBL/GenBank/DDBJ whole genome shotgun (WGS) entry which is preliminary data.</text>
</comment>
<name>A0ABQ9GK36_9NEOP</name>
<sequence>MFYPINLQHYGGCSGLVVRLLASHLGVFSASPVGSLLDFHVGILPDDAAGWPIFSGIFSFSVPFTPALLHTHLTSPSSALKTSMLRRVEIFGRFLTSSFRAEECETSCEWRSTGLQGHRKLEIPKKTHPPARCPVQFPPGRGLNPVHICGRQAIKLLSHHSLKKFPTHFYVSRLVYLIDIQNNAVMGTALKIRGNSGTKIYLFRAYLIWRHGGGAIILLASHRSGFNPQPGHSGFSHVGIVPDDAIDRRVFSGISHLPRPFILAPLHTHLNHPLNTPDVKSCPNFFKHSPYLTCELFEPADSQGSRSGESFVGLDNSVAKSASLKAWQACKRVKDIKVGGGPKHAVTYLQPRRPGHSVSGTTASPLQKQKRTNSTAQR</sequence>
<gene>
    <name evidence="2" type="ORF">PR048_025984</name>
</gene>
<evidence type="ECO:0000313" key="3">
    <source>
        <dbReference type="Proteomes" id="UP001159363"/>
    </source>
</evidence>
<feature type="compositionally biased region" description="Polar residues" evidence="1">
    <location>
        <begin position="358"/>
        <end position="378"/>
    </location>
</feature>